<keyword evidence="3 9" id="KW-0238">DNA-binding</keyword>
<dbReference type="InterPro" id="IPR036390">
    <property type="entry name" value="WH_DNA-bd_sf"/>
</dbReference>
<evidence type="ECO:0000256" key="1">
    <source>
        <dbReference type="ARBA" id="ARBA00022798"/>
    </source>
</evidence>
<evidence type="ECO:0000259" key="7">
    <source>
        <dbReference type="PROSITE" id="PS51077"/>
    </source>
</evidence>
<dbReference type="SMART" id="SM00346">
    <property type="entry name" value="HTH_ICLR"/>
    <property type="match status" value="1"/>
</dbReference>
<dbReference type="RefSeq" id="WP_182546765.1">
    <property type="nucleotide sequence ID" value="NZ_JACGWZ010000008.1"/>
</dbReference>
<dbReference type="InterPro" id="IPR036388">
    <property type="entry name" value="WH-like_DNA-bd_sf"/>
</dbReference>
<comment type="caution">
    <text evidence="9">The sequence shown here is derived from an EMBL/GenBank/DDBJ whole genome shotgun (WGS) entry which is preliminary data.</text>
</comment>
<dbReference type="Pfam" id="PF01614">
    <property type="entry name" value="IclR_C"/>
    <property type="match status" value="1"/>
</dbReference>
<sequence>MAGNSRDAGRSVTARALSVLTAFDTEHTRLTLTEIARAADIPLATAHRLLGELEEWGALRRESDGRYCVGLRLWEIGLLAPVYTRLRREAMPFMQDLHQSTGENVHLAVRDGLQTVYVEKLAGRRSAPVISRSGGRLPLHTTGVGKVLLAYSPSSVLHAYCEGTLSRPTPYTIVEPGRLGRELFGVRQRGFAQTTEEMTLGSCSVAVPVRVHGELVASLGLVVHSARADFVKLLKPLAPAADSLGRRLAETSGATVG</sequence>
<dbReference type="PANTHER" id="PTHR30136:SF24">
    <property type="entry name" value="HTH-TYPE TRANSCRIPTIONAL REPRESSOR ALLR"/>
    <property type="match status" value="1"/>
</dbReference>
<reference evidence="9 10" key="1">
    <citation type="submission" date="2020-07" db="EMBL/GenBank/DDBJ databases">
        <title>Sequencing the genomes of 1000 actinobacteria strains.</title>
        <authorList>
            <person name="Klenk H.-P."/>
        </authorList>
    </citation>
    <scope>NUCLEOTIDE SEQUENCE [LARGE SCALE GENOMIC DNA]</scope>
    <source>
        <strain evidence="9 10">DSM 45975</strain>
    </source>
</reference>
<feature type="domain" description="HTH iclR-type" evidence="7">
    <location>
        <begin position="10"/>
        <end position="71"/>
    </location>
</feature>
<proteinExistence type="predicted"/>
<evidence type="ECO:0000256" key="3">
    <source>
        <dbReference type="ARBA" id="ARBA00023125"/>
    </source>
</evidence>
<dbReference type="InterPro" id="IPR014757">
    <property type="entry name" value="Tscrpt_reg_IclR_C"/>
</dbReference>
<dbReference type="PROSITE" id="PS51078">
    <property type="entry name" value="ICLR_ED"/>
    <property type="match status" value="1"/>
</dbReference>
<dbReference type="GO" id="GO:0006071">
    <property type="term" value="P:glycerol metabolic process"/>
    <property type="evidence" value="ECO:0007669"/>
    <property type="project" value="UniProtKB-KW"/>
</dbReference>
<dbReference type="EMBL" id="JACGWZ010000008">
    <property type="protein sequence ID" value="MBA8827626.1"/>
    <property type="molecule type" value="Genomic_DNA"/>
</dbReference>
<accession>A0A839E4U0</accession>
<evidence type="ECO:0000256" key="6">
    <source>
        <dbReference type="ARBA" id="ARBA00070406"/>
    </source>
</evidence>
<evidence type="ECO:0000313" key="9">
    <source>
        <dbReference type="EMBL" id="MBA8827626.1"/>
    </source>
</evidence>
<gene>
    <name evidence="9" type="ORF">FHX42_005022</name>
</gene>
<dbReference type="AlphaFoldDB" id="A0A839E4U0"/>
<evidence type="ECO:0000259" key="8">
    <source>
        <dbReference type="PROSITE" id="PS51078"/>
    </source>
</evidence>
<name>A0A839E4U0_9PSEU</name>
<protein>
    <recommendedName>
        <fullName evidence="6">Glycerol operon regulatory protein</fullName>
    </recommendedName>
</protein>
<dbReference type="Pfam" id="PF09339">
    <property type="entry name" value="HTH_IclR"/>
    <property type="match status" value="1"/>
</dbReference>
<keyword evidence="10" id="KW-1185">Reference proteome</keyword>
<dbReference type="GO" id="GO:0003700">
    <property type="term" value="F:DNA-binding transcription factor activity"/>
    <property type="evidence" value="ECO:0007669"/>
    <property type="project" value="TreeGrafter"/>
</dbReference>
<dbReference type="InterPro" id="IPR005471">
    <property type="entry name" value="Tscrpt_reg_IclR_N"/>
</dbReference>
<dbReference type="Gene3D" id="3.30.450.40">
    <property type="match status" value="1"/>
</dbReference>
<evidence type="ECO:0000256" key="4">
    <source>
        <dbReference type="ARBA" id="ARBA00023163"/>
    </source>
</evidence>
<comment type="function">
    <text evidence="5">May be an activator protein for the gylABX operon.</text>
</comment>
<dbReference type="PROSITE" id="PS51077">
    <property type="entry name" value="HTH_ICLR"/>
    <property type="match status" value="1"/>
</dbReference>
<feature type="domain" description="IclR-ED" evidence="8">
    <location>
        <begin position="72"/>
        <end position="254"/>
    </location>
</feature>
<keyword evidence="1" id="KW-0319">Glycerol metabolism</keyword>
<keyword evidence="2" id="KW-0805">Transcription regulation</keyword>
<evidence type="ECO:0000313" key="10">
    <source>
        <dbReference type="Proteomes" id="UP000569329"/>
    </source>
</evidence>
<dbReference type="Proteomes" id="UP000569329">
    <property type="component" value="Unassembled WGS sequence"/>
</dbReference>
<dbReference type="InterPro" id="IPR050707">
    <property type="entry name" value="HTH_MetabolicPath_Reg"/>
</dbReference>
<dbReference type="SUPFAM" id="SSF46785">
    <property type="entry name" value="Winged helix' DNA-binding domain"/>
    <property type="match status" value="1"/>
</dbReference>
<keyword evidence="4" id="KW-0804">Transcription</keyword>
<dbReference type="InterPro" id="IPR029016">
    <property type="entry name" value="GAF-like_dom_sf"/>
</dbReference>
<dbReference type="PANTHER" id="PTHR30136">
    <property type="entry name" value="HELIX-TURN-HELIX TRANSCRIPTIONAL REGULATOR, ICLR FAMILY"/>
    <property type="match status" value="1"/>
</dbReference>
<organism evidence="9 10">
    <name type="scientific">Halosaccharopolyspora lacisalsi</name>
    <dbReference type="NCBI Taxonomy" id="1000566"/>
    <lineage>
        <taxon>Bacteria</taxon>
        <taxon>Bacillati</taxon>
        <taxon>Actinomycetota</taxon>
        <taxon>Actinomycetes</taxon>
        <taxon>Pseudonocardiales</taxon>
        <taxon>Pseudonocardiaceae</taxon>
        <taxon>Halosaccharopolyspora</taxon>
    </lineage>
</organism>
<evidence type="ECO:0000256" key="5">
    <source>
        <dbReference type="ARBA" id="ARBA00058938"/>
    </source>
</evidence>
<dbReference type="GO" id="GO:0045892">
    <property type="term" value="P:negative regulation of DNA-templated transcription"/>
    <property type="evidence" value="ECO:0007669"/>
    <property type="project" value="TreeGrafter"/>
</dbReference>
<dbReference type="Gene3D" id="1.10.10.10">
    <property type="entry name" value="Winged helix-like DNA-binding domain superfamily/Winged helix DNA-binding domain"/>
    <property type="match status" value="1"/>
</dbReference>
<dbReference type="FunFam" id="1.10.10.10:FF:000056">
    <property type="entry name" value="IclR family transcriptional regulator"/>
    <property type="match status" value="1"/>
</dbReference>
<evidence type="ECO:0000256" key="2">
    <source>
        <dbReference type="ARBA" id="ARBA00023015"/>
    </source>
</evidence>
<dbReference type="GO" id="GO:0003677">
    <property type="term" value="F:DNA binding"/>
    <property type="evidence" value="ECO:0007669"/>
    <property type="project" value="UniProtKB-KW"/>
</dbReference>
<dbReference type="SUPFAM" id="SSF55781">
    <property type="entry name" value="GAF domain-like"/>
    <property type="match status" value="1"/>
</dbReference>